<comment type="cofactor">
    <cofactor evidence="6">
        <name>a divalent metal cation</name>
        <dbReference type="ChEBI" id="CHEBI:60240"/>
    </cofactor>
    <text evidence="6">Binds 2 divalent metal cations per subunit. Site 1 may preferentially bind zinc ions, while site 2 has a preference for magnesium and/or manganese ions.</text>
</comment>
<feature type="binding site" evidence="5">
    <location>
        <position position="1087"/>
    </location>
    <ligand>
        <name>Zn(2+)</name>
        <dbReference type="ChEBI" id="CHEBI:29105"/>
        <label>1</label>
    </ligand>
</feature>
<proteinExistence type="inferred from homology"/>
<dbReference type="PRINTS" id="PR00387">
    <property type="entry name" value="PDIESTERASE1"/>
</dbReference>
<keyword evidence="2 6" id="KW-0378">Hydrolase</keyword>
<dbReference type="EMBL" id="JALLAZ020001285">
    <property type="protein sequence ID" value="KAL3777492.1"/>
    <property type="molecule type" value="Genomic_DNA"/>
</dbReference>
<evidence type="ECO:0000256" key="1">
    <source>
        <dbReference type="ARBA" id="ARBA00022723"/>
    </source>
</evidence>
<dbReference type="Proteomes" id="UP001530315">
    <property type="component" value="Unassembled WGS sequence"/>
</dbReference>
<feature type="binding site" evidence="5">
    <location>
        <position position="1086"/>
    </location>
    <ligand>
        <name>Zn(2+)</name>
        <dbReference type="ChEBI" id="CHEBI:29105"/>
        <label>1</label>
    </ligand>
</feature>
<accession>A0ABD3NNX4</accession>
<feature type="binding site" evidence="4">
    <location>
        <position position="1214"/>
    </location>
    <ligand>
        <name>AMP</name>
        <dbReference type="ChEBI" id="CHEBI:456215"/>
    </ligand>
</feature>
<keyword evidence="1 5" id="KW-0479">Metal-binding</keyword>
<evidence type="ECO:0000313" key="9">
    <source>
        <dbReference type="EMBL" id="KAL3777492.1"/>
    </source>
</evidence>
<dbReference type="GO" id="GO:0016787">
    <property type="term" value="F:hydrolase activity"/>
    <property type="evidence" value="ECO:0007669"/>
    <property type="project" value="UniProtKB-KW"/>
</dbReference>
<dbReference type="SMART" id="SM00471">
    <property type="entry name" value="HDc"/>
    <property type="match status" value="1"/>
</dbReference>
<dbReference type="InterPro" id="IPR003607">
    <property type="entry name" value="HD/PDEase_dom"/>
</dbReference>
<feature type="binding site" evidence="4">
    <location>
        <position position="1265"/>
    </location>
    <ligand>
        <name>AMP</name>
        <dbReference type="ChEBI" id="CHEBI:456215"/>
    </ligand>
</feature>
<dbReference type="EC" id="3.1.4.-" evidence="6"/>
<dbReference type="Pfam" id="PF00233">
    <property type="entry name" value="PDEase_I"/>
    <property type="match status" value="1"/>
</dbReference>
<dbReference type="PROSITE" id="PS51845">
    <property type="entry name" value="PDEASE_I_2"/>
    <property type="match status" value="1"/>
</dbReference>
<feature type="binding site" evidence="5">
    <location>
        <position position="1087"/>
    </location>
    <ligand>
        <name>Zn(2+)</name>
        <dbReference type="ChEBI" id="CHEBI:29105"/>
        <label>2</label>
    </ligand>
</feature>
<dbReference type="InterPro" id="IPR023174">
    <property type="entry name" value="PDEase_CS"/>
</dbReference>
<comment type="similarity">
    <text evidence="6">Belongs to the cyclic nucleotide phosphodiesterase family.</text>
</comment>
<evidence type="ECO:0000313" key="10">
    <source>
        <dbReference type="Proteomes" id="UP001530315"/>
    </source>
</evidence>
<evidence type="ECO:0000256" key="3">
    <source>
        <dbReference type="PIRSR" id="PIRSR623088-1"/>
    </source>
</evidence>
<dbReference type="PROSITE" id="PS00126">
    <property type="entry name" value="PDEASE_I_1"/>
    <property type="match status" value="1"/>
</dbReference>
<feature type="binding site" evidence="4">
    <location>
        <begin position="1046"/>
        <end position="1050"/>
    </location>
    <ligand>
        <name>AMP</name>
        <dbReference type="ChEBI" id="CHEBI:456215"/>
    </ligand>
</feature>
<name>A0ABD3NNX4_9STRA</name>
<dbReference type="InterPro" id="IPR002073">
    <property type="entry name" value="PDEase_catalytic_dom"/>
</dbReference>
<dbReference type="InterPro" id="IPR036971">
    <property type="entry name" value="PDEase_catalytic_dom_sf"/>
</dbReference>
<evidence type="ECO:0000256" key="6">
    <source>
        <dbReference type="RuleBase" id="RU363067"/>
    </source>
</evidence>
<dbReference type="Gene3D" id="1.10.1300.10">
    <property type="entry name" value="3'5'-cyclic nucleotide phosphodiesterase, catalytic domain"/>
    <property type="match status" value="1"/>
</dbReference>
<gene>
    <name evidence="9" type="ORF">ACHAW5_000558</name>
</gene>
<feature type="region of interest" description="Disordered" evidence="7">
    <location>
        <begin position="104"/>
        <end position="123"/>
    </location>
</feature>
<evidence type="ECO:0000256" key="4">
    <source>
        <dbReference type="PIRSR" id="PIRSR623088-2"/>
    </source>
</evidence>
<evidence type="ECO:0000256" key="2">
    <source>
        <dbReference type="ARBA" id="ARBA00022801"/>
    </source>
</evidence>
<feature type="active site" description="Proton donor" evidence="3">
    <location>
        <position position="1046"/>
    </location>
</feature>
<dbReference type="InterPro" id="IPR023088">
    <property type="entry name" value="PDEase"/>
</dbReference>
<reference evidence="9 10" key="1">
    <citation type="submission" date="2024-10" db="EMBL/GenBank/DDBJ databases">
        <title>Updated reference genomes for cyclostephanoid diatoms.</title>
        <authorList>
            <person name="Roberts W.R."/>
            <person name="Alverson A.J."/>
        </authorList>
    </citation>
    <scope>NUCLEOTIDE SEQUENCE [LARGE SCALE GENOMIC DNA]</scope>
    <source>
        <strain evidence="9 10">AJA276-08</strain>
    </source>
</reference>
<dbReference type="PANTHER" id="PTHR11347">
    <property type="entry name" value="CYCLIC NUCLEOTIDE PHOSPHODIESTERASE"/>
    <property type="match status" value="1"/>
</dbReference>
<protein>
    <recommendedName>
        <fullName evidence="6">Phosphodiesterase</fullName>
        <ecNumber evidence="6">3.1.4.-</ecNumber>
    </recommendedName>
</protein>
<comment type="caution">
    <text evidence="9">The sequence shown here is derived from an EMBL/GenBank/DDBJ whole genome shotgun (WGS) entry which is preliminary data.</text>
</comment>
<feature type="binding site" evidence="5">
    <location>
        <position position="1214"/>
    </location>
    <ligand>
        <name>Zn(2+)</name>
        <dbReference type="ChEBI" id="CHEBI:29105"/>
        <label>1</label>
    </ligand>
</feature>
<keyword evidence="10" id="KW-1185">Reference proteome</keyword>
<evidence type="ECO:0000256" key="7">
    <source>
        <dbReference type="SAM" id="MobiDB-lite"/>
    </source>
</evidence>
<sequence>MNGTDRFDPFLESNNNAHAPLAIEEGAINLGGLSKSREGRGKFGLKSSLRRKTDETNKKITGSRLWKRDVSFGPLRLSTKKTPRFRSLPANLDDVLPETSRINARRGTDLEDESECQPDFTQTMGDDVVSKKRSMTSRRSGVDVNTLTMGLDAESANFLDFMTQAKCEDWLRSLCRRDPRACIKTFFDDVARDGADRIEEDNGFQPELLSPLLAMFQRSSVFSVWRPTSVDSIRKMMTGQGTGKGLDIKGKSAKKGKLSAYVPFMQIHEDGHKTKIRSLPRDGRIRVFYKKREARDKAHIILSEVMRDMIAATDAASLSRAKSDRMSNDYHAQDEDTAVSRIISSLRRASDPPHPGRLDLQELSIVNEWVMDNPSIILIDDYIPNCFGLDLPKRLFWEGYVMRAKDISREPGSMYDTGRPSRASFQDMNFAAIKNEWKEDSPRAVVWQYTDPYLPPNEPDPDPMMPQTLLMAYEENGRVMPVVSDFDCFLLGTRGVRFQNHLPKVQVELVHEMISGVEKILKDRKEGEAKNWTASWLNVMKHNKSHITMPKYGFGDPKSYAIMKHAVHRLEEFGAVRHGAECFNFYFPQELDDEFLVVRGTGSNLPIPKYKYMKVNELQNFLSGCIDLGFCFPLNPKWVLCDAGWKALWDKLTGSNHPNVQLSINAWYPPGSGLKERIEDIHRQYPEGFESDHSDRKQGTQAWDEAELALERYKRIQRAKRKLWCFLSFISILQQSQEKVLARHAAAQSIKDVEVKEGSNVKGTEPSHRAVKWSTATTYITDECNIEAIEPPTDDTRAKFGEWNTHLRTQSAESLCRRTSSLSSSAEDDNIDVIDSILNSFELLSDHQKVGLQRIREQLANPPRIHTRRERRHSSADGRISNTATVFDEVPAFILNEYGGLKGDAPTFFKDQVKKRVNAHRLMGANRCGEKWSPCGNEHFLPVEWTTLNPESKRRLAEMLSFDAVSRWDFNMVEFAKLSNGSPLLFVGWAIMGSPFSQQAMAIDFGQDSRVETNGYNFVTQFSIHMPILCSFFRTVEADYLANPYHNNTHAADVLQTINTMLQLGGKEYASSPLDLFSILVAAAIHDVRHPGLNNNFQINTHSELAIQFNDISVLENNSITWLFKKLLGPNRDFTIDIFNGLSDEQFSKMRVIIIRSVLETDMTHHFSLLKRMGLHQEMLRGKETEEWFKSYTIEGVKYDPSIDMLCFLLHQADISNPAKPFPLFTLWAEKILEESYAQGDQEASLSLSKSPLCDRLTTDKKQSQLGFIKFVVQPSYQLLGDILPLFEKTVSPYIERSLEYWEEYKNGDSFRDGRRKTFG</sequence>
<feature type="domain" description="PDEase" evidence="8">
    <location>
        <begin position="948"/>
        <end position="1309"/>
    </location>
</feature>
<feature type="binding site" evidence="4">
    <location>
        <position position="1087"/>
    </location>
    <ligand>
        <name>AMP</name>
        <dbReference type="ChEBI" id="CHEBI:456215"/>
    </ligand>
</feature>
<dbReference type="CDD" id="cd00077">
    <property type="entry name" value="HDc"/>
    <property type="match status" value="1"/>
</dbReference>
<organism evidence="9 10">
    <name type="scientific">Stephanodiscus triporus</name>
    <dbReference type="NCBI Taxonomy" id="2934178"/>
    <lineage>
        <taxon>Eukaryota</taxon>
        <taxon>Sar</taxon>
        <taxon>Stramenopiles</taxon>
        <taxon>Ochrophyta</taxon>
        <taxon>Bacillariophyta</taxon>
        <taxon>Coscinodiscophyceae</taxon>
        <taxon>Thalassiosirophycidae</taxon>
        <taxon>Stephanodiscales</taxon>
        <taxon>Stephanodiscaceae</taxon>
        <taxon>Stephanodiscus</taxon>
    </lineage>
</organism>
<dbReference type="SUPFAM" id="SSF109604">
    <property type="entry name" value="HD-domain/PDEase-like"/>
    <property type="match status" value="1"/>
</dbReference>
<dbReference type="GO" id="GO:0046872">
    <property type="term" value="F:metal ion binding"/>
    <property type="evidence" value="ECO:0007669"/>
    <property type="project" value="UniProtKB-KW"/>
</dbReference>
<evidence type="ECO:0000259" key="8">
    <source>
        <dbReference type="PROSITE" id="PS51845"/>
    </source>
</evidence>
<feature type="region of interest" description="Disordered" evidence="7">
    <location>
        <begin position="32"/>
        <end position="58"/>
    </location>
</feature>
<evidence type="ECO:0000256" key="5">
    <source>
        <dbReference type="PIRSR" id="PIRSR623088-3"/>
    </source>
</evidence>
<feature type="binding site" evidence="5">
    <location>
        <position position="1050"/>
    </location>
    <ligand>
        <name>Zn(2+)</name>
        <dbReference type="ChEBI" id="CHEBI:29105"/>
        <label>1</label>
    </ligand>
</feature>